<proteinExistence type="predicted"/>
<dbReference type="GO" id="GO:0000463">
    <property type="term" value="P:maturation of LSU-rRNA from tricistronic rRNA transcript (SSU-rRNA, 5.8S rRNA, LSU-rRNA)"/>
    <property type="evidence" value="ECO:0007669"/>
    <property type="project" value="TreeGrafter"/>
</dbReference>
<dbReference type="PANTHER" id="PTHR13500:SF0">
    <property type="entry name" value="NUCLEOLAR PRE-RIBOSOMAL-ASSOCIATED PROTEIN 1"/>
    <property type="match status" value="1"/>
</dbReference>
<keyword evidence="4" id="KW-1185">Reference proteome</keyword>
<evidence type="ECO:0000259" key="1">
    <source>
        <dbReference type="Pfam" id="PF11707"/>
    </source>
</evidence>
<dbReference type="GO" id="GO:0005730">
    <property type="term" value="C:nucleolus"/>
    <property type="evidence" value="ECO:0007669"/>
    <property type="project" value="TreeGrafter"/>
</dbReference>
<feature type="domain" description="URB1 C-terminal" evidence="2">
    <location>
        <begin position="2016"/>
        <end position="2206"/>
    </location>
</feature>
<dbReference type="GO" id="GO:0000466">
    <property type="term" value="P:maturation of 5.8S rRNA from tricistronic rRNA transcript (SSU-rRNA, 5.8S rRNA, LSU-rRNA)"/>
    <property type="evidence" value="ECO:0007669"/>
    <property type="project" value="TreeGrafter"/>
</dbReference>
<protein>
    <recommendedName>
        <fullName evidence="5">Nucleolar pre-ribosomal-associated protein 1</fullName>
    </recommendedName>
</protein>
<dbReference type="PANTHER" id="PTHR13500">
    <property type="entry name" value="NUCLEOLAR PRERIBOSOMAL-ASSOCIATED PROTEIN 1"/>
    <property type="match status" value="1"/>
</dbReference>
<comment type="caution">
    <text evidence="3">The sequence shown here is derived from an EMBL/GenBank/DDBJ whole genome shotgun (WGS) entry which is preliminary data.</text>
</comment>
<dbReference type="OrthoDB" id="72892at2759"/>
<dbReference type="Proteomes" id="UP000657918">
    <property type="component" value="Chromosome 16"/>
</dbReference>
<evidence type="ECO:0008006" key="5">
    <source>
        <dbReference type="Google" id="ProtNLM"/>
    </source>
</evidence>
<dbReference type="EMBL" id="JADGMS010000016">
    <property type="protein sequence ID" value="KAF9666991.1"/>
    <property type="molecule type" value="Genomic_DNA"/>
</dbReference>
<evidence type="ECO:0000313" key="4">
    <source>
        <dbReference type="Proteomes" id="UP000657918"/>
    </source>
</evidence>
<sequence length="2640" mass="298005">MGDENDSEVEAEEREVPKFEIKVNYQAKLSELLHRINSNEIKLCKDGTREFIKFLKSDTGGELLRVYVQMSSSFTELLSAWKLRVGKDGMSYVMSLISVIFSHSEGKYRANDRERIFVSRALDKFARLIVQEKMDNVYKELNSKDGKREKAVLLLMASIVRRGSGLASEVAKTFDFKLQGFLKLAEYKKRQKNDKRKKKSTRKAFVGFAMSFLEVGKPGLLRWVLQQKEMYSGVLRGLGSDDDETLIYVLSTLRDRVLIEQSLVPPGLRSVLFGNVTLEQLVGISGRETGADAAELAHIVLVMVCTDPSNGLMPDLNRHPFPLKGNPKRLLGLMKKLKAADIGYHRDLLLAIVKGRPSFGSAYLEEFPYNLEDYASPSWFSTVSLAANLVSSVGVGLHFDFLDSQSDDPPSFGCMDVKNMINCISPPPFSRSVINKGLLHSDFLVKNGTLRLLLEGLKLLDSFFRSLNLSCSRKQKNLHRWASLKQEIQNEIRTLLPDPQVLLTLLSSLGSHARTDEKCLKRKTDEENFAEQGGKKIKKLKTDAVNDEMDIIVAGISSAPDIPLPGEGKPVAEAPEEPDSGKDFINVILQLWCSDMCSETVITLKDAEIFFHSKLLDALKIYLLTMPTALEGSFDFFLNLLSNPLALPNNLQGSLLSLLVEHIKWSPTSGIATRTPSLMYKQLQTFINLLIFSPIGDIKVQAYNLAWAAMSSTGAFDQNLQEIDAWFFFLPGYTAVRSSFDVQGIEVLQSLSSVVISFLCDAISTIGNNLFKYWDALRNYNHSLKEFKDGSLDFSPFIICILQKCARLLSSESGTFSLPEKSIISVYVCSTLKYLLQTQVDAGLFSALIRSVLSEGIMNHCPSIDDSESFFCEWRPLRNLLLSAESILNKQACCQIFIDQEAIPTVGSFTKTLDEVRNIIERGHGGEIAGISKALFSSIICVTSNELLKNFPSVLITFQRLRVPESFLSSILFLEQSFLAGVLKLWPEVFFSGLEMVISMINSQGTIGDVSAKEIAQHVDFDVSESATAVSFSLFLRQVPFHVLFPAIMSTNAPSLLESSNIKDLLLARLSESASDSVISHLRLILFWFHQIRSSYRIKPLPELEQLAEICYVLVKHILAQPLASKLNSPMYAGVPLSANNIGEVAETIFCHPAVVTSLVHPLHCLGDFTERKFGDNLEEILCFSRQMVHKIDHHVLDMLATSFDELFLLSGGQHHSSLEFDDCASKVIVKSFNSLLQRLYMEIRDKFDQCTSTEDPLPLLPSFYALHALIRFISPFELLKLVHWMFGRVDVSGVNVQKHFRLPALSVGLCITADAFDMLSAYLQQPMMSNVPFYMLWNSEEKTFDVNLIEEIYVQACKFATDFNQDSAHICLLKAVNAVCSQKYMKHGILHPLSLALPRIIRSAPLEILSKCVYRTSMTKAKLLSVLVEMSPLHLSVFGHLFFGLLDEDSNLKLRTVDETRDLALSDTDFVMLLPAVLSYLNSILMKSEKQQYKQFTNISLFYSKLLLKGFCHWKSFVTGYVFQESYNEFLPSSVEELLNLVDSSLLGKAICMLRQYFDISGDMKLKGRLKLFNSILSCSDTHVELLDCEVGEMEFCSRNQSLNLVNRVVAKISFCRMLLFPKDNQTVSLQKEAVENLKEVLSEKVSNKECQSRMRLLKILADTWQFMVKKFPSVSNGSMKETISICLQLYRYLELFIFRTIFELAMEMREDLILLESVPFLEQLMRSSLLYRFEDPTTLKILRGILVLLSEGKLSCALYLQLLVSHSQFSSTIQSITKSFGCQTGAFVKPMSSILRSFVILRTESSDDLQTELHVKQLEIVKLLRTLLQLKLHQSGFDSGNDIGINLKELHLLLLSSYGATLSETDLEIYNLMLEIELIDNSVVDVVADMDYLWGTAALKISKERVLDQETYDVVTNIEAVKEHRRSQFRENLPVDPKMCVTTVLHFPYDRSVTDGSLSLDRLQLDNLRDIYKIHVPGVENIQLYDPVFIMRFSLHALSMGYIEAVEFAGLGLLAVAFVSMSSPDVGMRKLGYELIGKYKNVLENCQKTKDVMRLRLLLTYLQNGISESWQRIPSVLALFAAELSLILLDPSHDHYTTLSKHLMHSSKVNMKNIPLFHAFFLSNSVNFRMERLWMLRLARGGLNLDDDSQMFVRNSIIETLLSFYSSPLSDNESKEIILEIVKKAAKLPRMVRYLVEHGGLFPWLSSVLSVYKGMLHENERKFFSQLLVVVIEVVNDVVSSRNIVEWLQNYALEQLMELATYLFKLLVAGLKVMKENVTLANSALHIMLTTLKISQERKIYQPHFTVTFEGFFQIYQALDVFNTARPGASSELGLKLILMGFPRVDIFQMVSLSSSPPSHLLSCVNACSMVQVTTMKTGIEKGNWKRKLVLLSDMLMEKENNQEKLSSFLMWAVSTAMKSNSSQIINVKDSHANLPINLEETPPSEESLISKLLRWLVASVILGKLSGKLNDVNDELSEKSSLKTLFCLLQYVEKQFGESNELGFDCEEVLASSIFYLQQLLGVDFTVLPSVVSSLYLLLCKSSKFSVGAHGYTFSLCSKIRCPPEANPTWRWSFCQQWKDLSCEPSESQKMNEQLACQSLLVIISNILGKKSSRVSLKDVQNSGLYEWERIIAELKV</sequence>
<gene>
    <name evidence="3" type="ORF">SADUNF_Sadunf16G0286500</name>
</gene>
<dbReference type="InterPro" id="IPR021714">
    <property type="entry name" value="URB1_N"/>
</dbReference>
<evidence type="ECO:0000259" key="2">
    <source>
        <dbReference type="Pfam" id="PF16201"/>
    </source>
</evidence>
<dbReference type="InterPro" id="IPR032436">
    <property type="entry name" value="URB1_C"/>
</dbReference>
<name>A0A835JCN0_9ROSI</name>
<accession>A0A835JCN0</accession>
<reference evidence="3 4" key="1">
    <citation type="submission" date="2020-10" db="EMBL/GenBank/DDBJ databases">
        <title>Plant Genome Project.</title>
        <authorList>
            <person name="Zhang R.-G."/>
        </authorList>
    </citation>
    <scope>NUCLEOTIDE SEQUENCE [LARGE SCALE GENOMIC DNA]</scope>
    <source>
        <strain evidence="3">FAFU-HL-1</strain>
        <tissue evidence="3">Leaf</tissue>
    </source>
</reference>
<feature type="domain" description="URB1 N-terminal" evidence="1">
    <location>
        <begin position="75"/>
        <end position="381"/>
    </location>
</feature>
<dbReference type="Pfam" id="PF11707">
    <property type="entry name" value="Npa1"/>
    <property type="match status" value="1"/>
</dbReference>
<dbReference type="Pfam" id="PF16201">
    <property type="entry name" value="NopRA1"/>
    <property type="match status" value="1"/>
</dbReference>
<organism evidence="3 4">
    <name type="scientific">Salix dunnii</name>
    <dbReference type="NCBI Taxonomy" id="1413687"/>
    <lineage>
        <taxon>Eukaryota</taxon>
        <taxon>Viridiplantae</taxon>
        <taxon>Streptophyta</taxon>
        <taxon>Embryophyta</taxon>
        <taxon>Tracheophyta</taxon>
        <taxon>Spermatophyta</taxon>
        <taxon>Magnoliopsida</taxon>
        <taxon>eudicotyledons</taxon>
        <taxon>Gunneridae</taxon>
        <taxon>Pentapetalae</taxon>
        <taxon>rosids</taxon>
        <taxon>fabids</taxon>
        <taxon>Malpighiales</taxon>
        <taxon>Salicaceae</taxon>
        <taxon>Saliceae</taxon>
        <taxon>Salix</taxon>
    </lineage>
</organism>
<evidence type="ECO:0000313" key="3">
    <source>
        <dbReference type="EMBL" id="KAF9666991.1"/>
    </source>
</evidence>
<dbReference type="InterPro" id="IPR039844">
    <property type="entry name" value="URB1"/>
</dbReference>